<proteinExistence type="predicted"/>
<sequence>MASPCSVGTALLGPPIHHRPLPFSAATLSDRFPFLDLIDAGFNAANPCPSKGLTENFSPTFLSSGDPCLDFFFQVVPGTPSPVVAKLLTSAWAQDAATALKLVCHLRGVRGTGKSDREGFYASALWLHHHHPKTLALNLHPIYGFGYLKDLPEIIHRLIAGDDVREKAKAARPPRGPRMTRFSCRNRFRYSYNRRHSGQPRATKKEGTMEERVAADIAKGKILSKQMEERVAADIAKGKILSKQAAEIRRNKREQMAVRAVERYSRDSDYRFLHDRVADVFAELLAADLCHLSAGKITEISLAAKWCPSLDSSYDRSTLLCEAVARRLFPRSSAPDDSCLVDAHYAYRVRDRLRREVLVPLRRALELPEVYMSAGQWNDLPYNRVASVAMKNYKDLFKRHDLERFSQYLADVKKGTTRIAAGALLPHEIVAEAGDEVAELQWKRMVEDLSKKGSLRNCIAVCDVSGSMFGTPMEVCIALGLLISELSEKPWKGRVITFSAEPQLHLIEGDSLQEKTEFIRRMQWGMNTDFQQVFDKMLAVAVEGRLPAEAMVRRVFVFSDMEFDQASANDWETDYEAICRKFEDAGYGEAVPEVVFWNLRDSRSTPVPSTQNGVAMVSGFSKNLVKLFLEGDGVLSPRAVMETAIAGKEYEKLVVFD</sequence>
<name>A0AAQ3KBQ5_9LILI</name>
<evidence type="ECO:0000259" key="1">
    <source>
        <dbReference type="Pfam" id="PF11443"/>
    </source>
</evidence>
<dbReference type="EMBL" id="CP136893">
    <property type="protein sequence ID" value="WOL05724.1"/>
    <property type="molecule type" value="Genomic_DNA"/>
</dbReference>
<gene>
    <name evidence="3" type="ORF">Cni_G14455</name>
</gene>
<dbReference type="InterPro" id="IPR036465">
    <property type="entry name" value="vWFA_dom_sf"/>
</dbReference>
<protein>
    <submittedName>
        <fullName evidence="3">Uncharacterized protein</fullName>
    </submittedName>
</protein>
<evidence type="ECO:0000313" key="3">
    <source>
        <dbReference type="EMBL" id="WOL05724.1"/>
    </source>
</evidence>
<dbReference type="InterPro" id="IPR058580">
    <property type="entry name" value="DUF2828"/>
</dbReference>
<dbReference type="Proteomes" id="UP001327560">
    <property type="component" value="Chromosome 4"/>
</dbReference>
<dbReference type="InterPro" id="IPR011205">
    <property type="entry name" value="UCP015417_vWA"/>
</dbReference>
<dbReference type="Pfam" id="PF25043">
    <property type="entry name" value="DUF7788"/>
    <property type="match status" value="1"/>
</dbReference>
<keyword evidence="4" id="KW-1185">Reference proteome</keyword>
<dbReference type="AlphaFoldDB" id="A0AAQ3KBQ5"/>
<organism evidence="3 4">
    <name type="scientific">Canna indica</name>
    <name type="common">Indian-shot</name>
    <dbReference type="NCBI Taxonomy" id="4628"/>
    <lineage>
        <taxon>Eukaryota</taxon>
        <taxon>Viridiplantae</taxon>
        <taxon>Streptophyta</taxon>
        <taxon>Embryophyta</taxon>
        <taxon>Tracheophyta</taxon>
        <taxon>Spermatophyta</taxon>
        <taxon>Magnoliopsida</taxon>
        <taxon>Liliopsida</taxon>
        <taxon>Zingiberales</taxon>
        <taxon>Cannaceae</taxon>
        <taxon>Canna</taxon>
    </lineage>
</organism>
<dbReference type="PANTHER" id="PTHR31373:SF17">
    <property type="entry name" value="OS06G0652100 PROTEIN"/>
    <property type="match status" value="1"/>
</dbReference>
<evidence type="ECO:0000313" key="4">
    <source>
        <dbReference type="Proteomes" id="UP001327560"/>
    </source>
</evidence>
<dbReference type="Pfam" id="PF11443">
    <property type="entry name" value="DUF2828"/>
    <property type="match status" value="1"/>
</dbReference>
<feature type="domain" description="DUF2828" evidence="1">
    <location>
        <begin position="54"/>
        <end position="455"/>
    </location>
</feature>
<dbReference type="SUPFAM" id="SSF53300">
    <property type="entry name" value="vWA-like"/>
    <property type="match status" value="1"/>
</dbReference>
<dbReference type="PANTHER" id="PTHR31373">
    <property type="entry name" value="OS06G0652100 PROTEIN"/>
    <property type="match status" value="1"/>
</dbReference>
<accession>A0AAQ3KBQ5</accession>
<feature type="domain" description="DUF7788" evidence="2">
    <location>
        <begin position="457"/>
        <end position="636"/>
    </location>
</feature>
<evidence type="ECO:0000259" key="2">
    <source>
        <dbReference type="Pfam" id="PF25043"/>
    </source>
</evidence>
<dbReference type="PIRSF" id="PIRSF015417">
    <property type="entry name" value="T31B5_30_vWA"/>
    <property type="match status" value="1"/>
</dbReference>
<reference evidence="3 4" key="1">
    <citation type="submission" date="2023-10" db="EMBL/GenBank/DDBJ databases">
        <title>Chromosome-scale genome assembly provides insights into flower coloration mechanisms of Canna indica.</title>
        <authorList>
            <person name="Li C."/>
        </authorList>
    </citation>
    <scope>NUCLEOTIDE SEQUENCE [LARGE SCALE GENOMIC DNA]</scope>
    <source>
        <tissue evidence="3">Flower</tissue>
    </source>
</reference>
<dbReference type="Gene3D" id="3.40.50.410">
    <property type="entry name" value="von Willebrand factor, type A domain"/>
    <property type="match status" value="1"/>
</dbReference>
<dbReference type="InterPro" id="IPR056690">
    <property type="entry name" value="DUF7788"/>
</dbReference>